<organism evidence="1 2">
    <name type="scientific">Providencia phage PSTCR2</name>
    <dbReference type="NCBI Taxonomy" id="2783544"/>
    <lineage>
        <taxon>Viruses</taxon>
        <taxon>Duplodnaviria</taxon>
        <taxon>Heunggongvirae</taxon>
        <taxon>Uroviricota</taxon>
        <taxon>Caudoviricetes</taxon>
        <taxon>Autographivirales</taxon>
        <taxon>Autotranscriptaviridae</taxon>
        <taxon>Studiervirinae</taxon>
        <taxon>Solymavirus</taxon>
        <taxon>Solymavirus PSTCR2</taxon>
    </lineage>
</organism>
<protein>
    <submittedName>
        <fullName evidence="1">Uncharacterized protein</fullName>
    </submittedName>
</protein>
<name>A0A873WN28_9CAUD</name>
<evidence type="ECO:0000313" key="2">
    <source>
        <dbReference type="Proteomes" id="UP000663070"/>
    </source>
</evidence>
<keyword evidence="2" id="KW-1185">Reference proteome</keyword>
<dbReference type="EMBL" id="MW057854">
    <property type="protein sequence ID" value="QPB11949.1"/>
    <property type="molecule type" value="Genomic_DNA"/>
</dbReference>
<dbReference type="Proteomes" id="UP000663070">
    <property type="component" value="Segment"/>
</dbReference>
<reference evidence="1" key="1">
    <citation type="submission" date="2020-10" db="EMBL/GenBank/DDBJ databases">
        <title>Novel bacteriophages targeting Providencia spp. as potential agents for phage therapy.</title>
        <authorList>
            <person name="Rakov C."/>
            <person name="Alkalay-Oren S."/>
            <person name="Coppenhagen-Glazer S."/>
            <person name="Hazan R."/>
        </authorList>
    </citation>
    <scope>NUCLEOTIDE SEQUENCE</scope>
</reference>
<proteinExistence type="predicted"/>
<accession>A0A873WN28</accession>
<evidence type="ECO:0000313" key="1">
    <source>
        <dbReference type="EMBL" id="QPB11949.1"/>
    </source>
</evidence>
<sequence length="67" mass="7669">MEIMAMSELVEMYREFINEIEPEVTICGCTFQPAAILEELDPIAFRCGYLDYANGLDIDTDELEDDI</sequence>